<gene>
    <name evidence="2" type="ORF">D5H75_36080</name>
</gene>
<reference evidence="2 3" key="1">
    <citation type="submission" date="2018-09" db="EMBL/GenBank/DDBJ databases">
        <title>YIM 75507 draft genome.</title>
        <authorList>
            <person name="Tang S."/>
            <person name="Feng Y."/>
        </authorList>
    </citation>
    <scope>NUCLEOTIDE SEQUENCE [LARGE SCALE GENOMIC DNA]</scope>
    <source>
        <strain evidence="2 3">YIM 75507</strain>
    </source>
</reference>
<keyword evidence="1" id="KW-0812">Transmembrane</keyword>
<keyword evidence="3" id="KW-1185">Reference proteome</keyword>
<proteinExistence type="predicted"/>
<evidence type="ECO:0000256" key="1">
    <source>
        <dbReference type="SAM" id="Phobius"/>
    </source>
</evidence>
<protein>
    <submittedName>
        <fullName evidence="2">Uncharacterized protein</fullName>
    </submittedName>
</protein>
<keyword evidence="1" id="KW-1133">Transmembrane helix</keyword>
<evidence type="ECO:0000313" key="2">
    <source>
        <dbReference type="EMBL" id="RJL22023.1"/>
    </source>
</evidence>
<dbReference type="Proteomes" id="UP000265768">
    <property type="component" value="Unassembled WGS sequence"/>
</dbReference>
<comment type="caution">
    <text evidence="2">The sequence shown here is derived from an EMBL/GenBank/DDBJ whole genome shotgun (WGS) entry which is preliminary data.</text>
</comment>
<evidence type="ECO:0000313" key="3">
    <source>
        <dbReference type="Proteomes" id="UP000265768"/>
    </source>
</evidence>
<sequence length="99" mass="10451">MNPLALVIAGVLTLLLAASPSPCRDAVSPGQLIRALRAAGWRRVTLTCALVVGGLMLLVLAYVARISLYALIAACVATTAVAWWLVQLLAPRTSQIITR</sequence>
<feature type="transmembrane region" description="Helical" evidence="1">
    <location>
        <begin position="68"/>
        <end position="86"/>
    </location>
</feature>
<accession>A0A3A4A7Z9</accession>
<keyword evidence="1" id="KW-0472">Membrane</keyword>
<dbReference type="EMBL" id="QZEY01000023">
    <property type="protein sequence ID" value="RJL22023.1"/>
    <property type="molecule type" value="Genomic_DNA"/>
</dbReference>
<dbReference type="AlphaFoldDB" id="A0A3A4A7Z9"/>
<name>A0A3A4A7Z9_9ACTN</name>
<feature type="transmembrane region" description="Helical" evidence="1">
    <location>
        <begin position="44"/>
        <end position="63"/>
    </location>
</feature>
<organism evidence="2 3">
    <name type="scientific">Bailinhaonella thermotolerans</name>
    <dbReference type="NCBI Taxonomy" id="1070861"/>
    <lineage>
        <taxon>Bacteria</taxon>
        <taxon>Bacillati</taxon>
        <taxon>Actinomycetota</taxon>
        <taxon>Actinomycetes</taxon>
        <taxon>Streptosporangiales</taxon>
        <taxon>Streptosporangiaceae</taxon>
        <taxon>Bailinhaonella</taxon>
    </lineage>
</organism>